<comment type="caution">
    <text evidence="1">The sequence shown here is derived from an EMBL/GenBank/DDBJ whole genome shotgun (WGS) entry which is preliminary data.</text>
</comment>
<gene>
    <name evidence="1" type="ORF">RCL2_002857200</name>
</gene>
<accession>A0A8H3MCK0</accession>
<dbReference type="EMBL" id="BLAL01000304">
    <property type="protein sequence ID" value="GET02191.1"/>
    <property type="molecule type" value="Genomic_DNA"/>
</dbReference>
<dbReference type="AlphaFoldDB" id="A0A8H3MCK0"/>
<protein>
    <submittedName>
        <fullName evidence="1">Uncharacterized protein</fullName>
    </submittedName>
</protein>
<proteinExistence type="predicted"/>
<sequence>MTSKSSVRRKKESLVDFEITSKRGTAEHQPRIIRRCTVYAYIVWNCKKKCFKDKINYLVPLQHDLL</sequence>
<dbReference type="Proteomes" id="UP000615446">
    <property type="component" value="Unassembled WGS sequence"/>
</dbReference>
<evidence type="ECO:0000313" key="1">
    <source>
        <dbReference type="EMBL" id="GET02191.1"/>
    </source>
</evidence>
<organism evidence="1 2">
    <name type="scientific">Rhizophagus clarus</name>
    <dbReference type="NCBI Taxonomy" id="94130"/>
    <lineage>
        <taxon>Eukaryota</taxon>
        <taxon>Fungi</taxon>
        <taxon>Fungi incertae sedis</taxon>
        <taxon>Mucoromycota</taxon>
        <taxon>Glomeromycotina</taxon>
        <taxon>Glomeromycetes</taxon>
        <taxon>Glomerales</taxon>
        <taxon>Glomeraceae</taxon>
        <taxon>Rhizophagus</taxon>
    </lineage>
</organism>
<reference evidence="1" key="1">
    <citation type="submission" date="2019-10" db="EMBL/GenBank/DDBJ databases">
        <title>Conservation and host-specific expression of non-tandemly repeated heterogenous ribosome RNA gene in arbuscular mycorrhizal fungi.</title>
        <authorList>
            <person name="Maeda T."/>
            <person name="Kobayashi Y."/>
            <person name="Nakagawa T."/>
            <person name="Ezawa T."/>
            <person name="Yamaguchi K."/>
            <person name="Bino T."/>
            <person name="Nishimoto Y."/>
            <person name="Shigenobu S."/>
            <person name="Kawaguchi M."/>
        </authorList>
    </citation>
    <scope>NUCLEOTIDE SEQUENCE</scope>
    <source>
        <strain evidence="1">HR1</strain>
    </source>
</reference>
<evidence type="ECO:0000313" key="2">
    <source>
        <dbReference type="Proteomes" id="UP000615446"/>
    </source>
</evidence>
<name>A0A8H3MCK0_9GLOM</name>